<keyword evidence="2" id="KW-0238">DNA-binding</keyword>
<dbReference type="SUPFAM" id="SSF46785">
    <property type="entry name" value="Winged helix' DNA-binding domain"/>
    <property type="match status" value="1"/>
</dbReference>
<dbReference type="Gene3D" id="1.10.10.10">
    <property type="entry name" value="Winged helix-like DNA-binding domain superfamily/Winged helix DNA-binding domain"/>
    <property type="match status" value="1"/>
</dbReference>
<protein>
    <submittedName>
        <fullName evidence="5">GntR family transcriptional regulator</fullName>
    </submittedName>
</protein>
<dbReference type="GO" id="GO:0045892">
    <property type="term" value="P:negative regulation of DNA-templated transcription"/>
    <property type="evidence" value="ECO:0007669"/>
    <property type="project" value="TreeGrafter"/>
</dbReference>
<dbReference type="InterPro" id="IPR036388">
    <property type="entry name" value="WH-like_DNA-bd_sf"/>
</dbReference>
<dbReference type="KEGG" id="jeh:EJN90_09605"/>
<evidence type="ECO:0000256" key="2">
    <source>
        <dbReference type="ARBA" id="ARBA00023125"/>
    </source>
</evidence>
<dbReference type="CDD" id="cd07377">
    <property type="entry name" value="WHTH_GntR"/>
    <property type="match status" value="1"/>
</dbReference>
<dbReference type="SMART" id="SM00345">
    <property type="entry name" value="HTH_GNTR"/>
    <property type="match status" value="1"/>
</dbReference>
<dbReference type="Proteomes" id="UP000273326">
    <property type="component" value="Chromosome"/>
</dbReference>
<evidence type="ECO:0000313" key="6">
    <source>
        <dbReference type="Proteomes" id="UP000273326"/>
    </source>
</evidence>
<dbReference type="PANTHER" id="PTHR44846">
    <property type="entry name" value="MANNOSYL-D-GLYCERATE TRANSPORT/METABOLISM SYSTEM REPRESSOR MNGR-RELATED"/>
    <property type="match status" value="1"/>
</dbReference>
<gene>
    <name evidence="5" type="ORF">EJN90_09605</name>
</gene>
<feature type="domain" description="HTH gntR-type" evidence="4">
    <location>
        <begin position="7"/>
        <end position="75"/>
    </location>
</feature>
<dbReference type="Pfam" id="PF07702">
    <property type="entry name" value="UTRA"/>
    <property type="match status" value="1"/>
</dbReference>
<dbReference type="PANTHER" id="PTHR44846:SF1">
    <property type="entry name" value="MANNOSYL-D-GLYCERATE TRANSPORT_METABOLISM SYSTEM REPRESSOR MNGR-RELATED"/>
    <property type="match status" value="1"/>
</dbReference>
<evidence type="ECO:0000259" key="4">
    <source>
        <dbReference type="PROSITE" id="PS50949"/>
    </source>
</evidence>
<dbReference type="OrthoDB" id="9815017at2"/>
<dbReference type="InterPro" id="IPR050679">
    <property type="entry name" value="Bact_HTH_transcr_reg"/>
</dbReference>
<dbReference type="InterPro" id="IPR000524">
    <property type="entry name" value="Tscrpt_reg_HTH_GntR"/>
</dbReference>
<dbReference type="InterPro" id="IPR028978">
    <property type="entry name" value="Chorismate_lyase_/UTRA_dom_sf"/>
</dbReference>
<keyword evidence="1" id="KW-0805">Transcription regulation</keyword>
<keyword evidence="6" id="KW-1185">Reference proteome</keyword>
<name>A0A3Q9BL64_9LACT</name>
<dbReference type="GO" id="GO:0003677">
    <property type="term" value="F:DNA binding"/>
    <property type="evidence" value="ECO:0007669"/>
    <property type="project" value="UniProtKB-KW"/>
</dbReference>
<accession>A0A3Q9BL64</accession>
<sequence length="240" mass="27335">MRSMGKIPKYSQVVNYLLQKIDSGELKVGDQIETEEQLVEKFGFSRMTINKALNKLVEKKHITRISGKGSFVTSSHVVKSLEEQSSFTEDMKSIGLKPGSQLLSYKLINSNEIPEISQKMNIKEDTMLHFFVRLRTGNEIPIALNYSYVSAEVLPTLSLDALDSSFYEYLRSLNYTIIGSELEMEAVLPTIEQKSILQIEEGALLKSKAITKVLINGEEKILGYFETFYNGNIYTYKFKR</sequence>
<dbReference type="AlphaFoldDB" id="A0A3Q9BL64"/>
<dbReference type="InterPro" id="IPR036390">
    <property type="entry name" value="WH_DNA-bd_sf"/>
</dbReference>
<dbReference type="SMART" id="SM00866">
    <property type="entry name" value="UTRA"/>
    <property type="match status" value="1"/>
</dbReference>
<dbReference type="InterPro" id="IPR011663">
    <property type="entry name" value="UTRA"/>
</dbReference>
<evidence type="ECO:0000256" key="1">
    <source>
        <dbReference type="ARBA" id="ARBA00023015"/>
    </source>
</evidence>
<evidence type="ECO:0000313" key="5">
    <source>
        <dbReference type="EMBL" id="AZP04873.1"/>
    </source>
</evidence>
<dbReference type="GO" id="GO:0003700">
    <property type="term" value="F:DNA-binding transcription factor activity"/>
    <property type="evidence" value="ECO:0007669"/>
    <property type="project" value="InterPro"/>
</dbReference>
<dbReference type="Gene3D" id="3.40.1410.10">
    <property type="entry name" value="Chorismate lyase-like"/>
    <property type="match status" value="1"/>
</dbReference>
<proteinExistence type="predicted"/>
<reference evidence="6" key="1">
    <citation type="submission" date="2018-12" db="EMBL/GenBank/DDBJ databases">
        <title>Complete genome sequencing of Jeotgalibaca sp. H21T32.</title>
        <authorList>
            <person name="Bae J.-W."/>
            <person name="Lee S.-Y."/>
        </authorList>
    </citation>
    <scope>NUCLEOTIDE SEQUENCE [LARGE SCALE GENOMIC DNA]</scope>
    <source>
        <strain evidence="6">H21T32</strain>
    </source>
</reference>
<keyword evidence="3" id="KW-0804">Transcription</keyword>
<dbReference type="Pfam" id="PF00392">
    <property type="entry name" value="GntR"/>
    <property type="match status" value="1"/>
</dbReference>
<organism evidence="5 6">
    <name type="scientific">Jeotgalibaca ciconiae</name>
    <dbReference type="NCBI Taxonomy" id="2496265"/>
    <lineage>
        <taxon>Bacteria</taxon>
        <taxon>Bacillati</taxon>
        <taxon>Bacillota</taxon>
        <taxon>Bacilli</taxon>
        <taxon>Lactobacillales</taxon>
        <taxon>Carnobacteriaceae</taxon>
        <taxon>Jeotgalibaca</taxon>
    </lineage>
</organism>
<dbReference type="EMBL" id="CP034465">
    <property type="protein sequence ID" value="AZP04873.1"/>
    <property type="molecule type" value="Genomic_DNA"/>
</dbReference>
<dbReference type="PROSITE" id="PS50949">
    <property type="entry name" value="HTH_GNTR"/>
    <property type="match status" value="1"/>
</dbReference>
<evidence type="ECO:0000256" key="3">
    <source>
        <dbReference type="ARBA" id="ARBA00023163"/>
    </source>
</evidence>
<dbReference type="SUPFAM" id="SSF64288">
    <property type="entry name" value="Chorismate lyase-like"/>
    <property type="match status" value="1"/>
</dbReference>